<dbReference type="AlphaFoldDB" id="L1JHN3"/>
<evidence type="ECO:0000313" key="5">
    <source>
        <dbReference type="Proteomes" id="UP000011087"/>
    </source>
</evidence>
<dbReference type="Proteomes" id="UP000011087">
    <property type="component" value="Unassembled WGS sequence"/>
</dbReference>
<organism evidence="3">
    <name type="scientific">Guillardia theta (strain CCMP2712)</name>
    <name type="common">Cryptophyte</name>
    <dbReference type="NCBI Taxonomy" id="905079"/>
    <lineage>
        <taxon>Eukaryota</taxon>
        <taxon>Cryptophyceae</taxon>
        <taxon>Pyrenomonadales</taxon>
        <taxon>Geminigeraceae</taxon>
        <taxon>Guillardia</taxon>
    </lineage>
</organism>
<dbReference type="KEGG" id="gtt:GUITHDRAFT_106648"/>
<dbReference type="EnsemblProtists" id="EKX47659">
    <property type="protein sequence ID" value="EKX47659"/>
    <property type="gene ID" value="GUITHDRAFT_106648"/>
</dbReference>
<proteinExistence type="predicted"/>
<evidence type="ECO:0000256" key="1">
    <source>
        <dbReference type="SAM" id="MobiDB-lite"/>
    </source>
</evidence>
<sequence length="180" mass="19537">MHVGTTGCCSAKVINPMRDDAVRMEEDFQESNLRRRSDGAHRNDPATPRDPGTRHVESSGLAKYSPRVIGTDAEKVGLGIAFQQMVALNQDPRPKLAVKSLAIESPAFHSGQIEEQEGDVLISIDGRSVRGMTGAEIAPYILGPQGSWVELSFERGAINGGALKVVNVSLQRRWNRVSST</sequence>
<feature type="domain" description="PDZ" evidence="2">
    <location>
        <begin position="76"/>
        <end position="157"/>
    </location>
</feature>
<keyword evidence="5" id="KW-1185">Reference proteome</keyword>
<dbReference type="Gene3D" id="2.30.42.10">
    <property type="match status" value="1"/>
</dbReference>
<evidence type="ECO:0000313" key="3">
    <source>
        <dbReference type="EMBL" id="EKX47659.1"/>
    </source>
</evidence>
<dbReference type="GeneID" id="17304211"/>
<feature type="compositionally biased region" description="Basic and acidic residues" evidence="1">
    <location>
        <begin position="26"/>
        <end position="44"/>
    </location>
</feature>
<dbReference type="InterPro" id="IPR001478">
    <property type="entry name" value="PDZ"/>
</dbReference>
<reference evidence="3 5" key="1">
    <citation type="journal article" date="2012" name="Nature">
        <title>Algal genomes reveal evolutionary mosaicism and the fate of nucleomorphs.</title>
        <authorList>
            <consortium name="DOE Joint Genome Institute"/>
            <person name="Curtis B.A."/>
            <person name="Tanifuji G."/>
            <person name="Burki F."/>
            <person name="Gruber A."/>
            <person name="Irimia M."/>
            <person name="Maruyama S."/>
            <person name="Arias M.C."/>
            <person name="Ball S.G."/>
            <person name="Gile G.H."/>
            <person name="Hirakawa Y."/>
            <person name="Hopkins J.F."/>
            <person name="Kuo A."/>
            <person name="Rensing S.A."/>
            <person name="Schmutz J."/>
            <person name="Symeonidi A."/>
            <person name="Elias M."/>
            <person name="Eveleigh R.J."/>
            <person name="Herman E.K."/>
            <person name="Klute M.J."/>
            <person name="Nakayama T."/>
            <person name="Obornik M."/>
            <person name="Reyes-Prieto A."/>
            <person name="Armbrust E.V."/>
            <person name="Aves S.J."/>
            <person name="Beiko R.G."/>
            <person name="Coutinho P."/>
            <person name="Dacks J.B."/>
            <person name="Durnford D.G."/>
            <person name="Fast N.M."/>
            <person name="Green B.R."/>
            <person name="Grisdale C.J."/>
            <person name="Hempel F."/>
            <person name="Henrissat B."/>
            <person name="Hoppner M.P."/>
            <person name="Ishida K."/>
            <person name="Kim E."/>
            <person name="Koreny L."/>
            <person name="Kroth P.G."/>
            <person name="Liu Y."/>
            <person name="Malik S.B."/>
            <person name="Maier U.G."/>
            <person name="McRose D."/>
            <person name="Mock T."/>
            <person name="Neilson J.A."/>
            <person name="Onodera N.T."/>
            <person name="Poole A.M."/>
            <person name="Pritham E.J."/>
            <person name="Richards T.A."/>
            <person name="Rocap G."/>
            <person name="Roy S.W."/>
            <person name="Sarai C."/>
            <person name="Schaack S."/>
            <person name="Shirato S."/>
            <person name="Slamovits C.H."/>
            <person name="Spencer D.F."/>
            <person name="Suzuki S."/>
            <person name="Worden A.Z."/>
            <person name="Zauner S."/>
            <person name="Barry K."/>
            <person name="Bell C."/>
            <person name="Bharti A.K."/>
            <person name="Crow J.A."/>
            <person name="Grimwood J."/>
            <person name="Kramer R."/>
            <person name="Lindquist E."/>
            <person name="Lucas S."/>
            <person name="Salamov A."/>
            <person name="McFadden G.I."/>
            <person name="Lane C.E."/>
            <person name="Keeling P.J."/>
            <person name="Gray M.W."/>
            <person name="Grigoriev I.V."/>
            <person name="Archibald J.M."/>
        </authorList>
    </citation>
    <scope>NUCLEOTIDE SEQUENCE</scope>
    <source>
        <strain evidence="3 5">CCMP2712</strain>
    </source>
</reference>
<reference evidence="4" key="3">
    <citation type="submission" date="2016-03" db="UniProtKB">
        <authorList>
            <consortium name="EnsemblProtists"/>
        </authorList>
    </citation>
    <scope>IDENTIFICATION</scope>
</reference>
<dbReference type="PaxDb" id="55529-EKX47659"/>
<dbReference type="InterPro" id="IPR036034">
    <property type="entry name" value="PDZ_sf"/>
</dbReference>
<feature type="region of interest" description="Disordered" evidence="1">
    <location>
        <begin position="26"/>
        <end position="63"/>
    </location>
</feature>
<dbReference type="EMBL" id="JH992989">
    <property type="protein sequence ID" value="EKX47659.1"/>
    <property type="molecule type" value="Genomic_DNA"/>
</dbReference>
<reference evidence="5" key="2">
    <citation type="submission" date="2012-11" db="EMBL/GenBank/DDBJ databases">
        <authorList>
            <person name="Kuo A."/>
            <person name="Curtis B.A."/>
            <person name="Tanifuji G."/>
            <person name="Burki F."/>
            <person name="Gruber A."/>
            <person name="Irimia M."/>
            <person name="Maruyama S."/>
            <person name="Arias M.C."/>
            <person name="Ball S.G."/>
            <person name="Gile G.H."/>
            <person name="Hirakawa Y."/>
            <person name="Hopkins J.F."/>
            <person name="Rensing S.A."/>
            <person name="Schmutz J."/>
            <person name="Symeonidi A."/>
            <person name="Elias M."/>
            <person name="Eveleigh R.J."/>
            <person name="Herman E.K."/>
            <person name="Klute M.J."/>
            <person name="Nakayama T."/>
            <person name="Obornik M."/>
            <person name="Reyes-Prieto A."/>
            <person name="Armbrust E.V."/>
            <person name="Aves S.J."/>
            <person name="Beiko R.G."/>
            <person name="Coutinho P."/>
            <person name="Dacks J.B."/>
            <person name="Durnford D.G."/>
            <person name="Fast N.M."/>
            <person name="Green B.R."/>
            <person name="Grisdale C."/>
            <person name="Hempe F."/>
            <person name="Henrissat B."/>
            <person name="Hoppner M.P."/>
            <person name="Ishida K.-I."/>
            <person name="Kim E."/>
            <person name="Koreny L."/>
            <person name="Kroth P.G."/>
            <person name="Liu Y."/>
            <person name="Malik S.-B."/>
            <person name="Maier U.G."/>
            <person name="McRose D."/>
            <person name="Mock T."/>
            <person name="Neilson J.A."/>
            <person name="Onodera N.T."/>
            <person name="Poole A.M."/>
            <person name="Pritham E.J."/>
            <person name="Richards T.A."/>
            <person name="Rocap G."/>
            <person name="Roy S.W."/>
            <person name="Sarai C."/>
            <person name="Schaack S."/>
            <person name="Shirato S."/>
            <person name="Slamovits C.H."/>
            <person name="Spencer D.F."/>
            <person name="Suzuki S."/>
            <person name="Worden A.Z."/>
            <person name="Zauner S."/>
            <person name="Barry K."/>
            <person name="Bell C."/>
            <person name="Bharti A.K."/>
            <person name="Crow J.A."/>
            <person name="Grimwood J."/>
            <person name="Kramer R."/>
            <person name="Lindquist E."/>
            <person name="Lucas S."/>
            <person name="Salamov A."/>
            <person name="McFadden G.I."/>
            <person name="Lane C.E."/>
            <person name="Keeling P.J."/>
            <person name="Gray M.W."/>
            <person name="Grigoriev I.V."/>
            <person name="Archibald J.M."/>
        </authorList>
    </citation>
    <scope>NUCLEOTIDE SEQUENCE</scope>
    <source>
        <strain evidence="5">CCMP2712</strain>
    </source>
</reference>
<evidence type="ECO:0000313" key="4">
    <source>
        <dbReference type="EnsemblProtists" id="EKX47659"/>
    </source>
</evidence>
<dbReference type="SUPFAM" id="SSF50156">
    <property type="entry name" value="PDZ domain-like"/>
    <property type="match status" value="1"/>
</dbReference>
<gene>
    <name evidence="3" type="ORF">GUITHDRAFT_106648</name>
</gene>
<dbReference type="HOGENOM" id="CLU_1499042_0_0_1"/>
<dbReference type="RefSeq" id="XP_005834639.1">
    <property type="nucleotide sequence ID" value="XM_005834582.1"/>
</dbReference>
<evidence type="ECO:0000259" key="2">
    <source>
        <dbReference type="SMART" id="SM00228"/>
    </source>
</evidence>
<protein>
    <recommendedName>
        <fullName evidence="2">PDZ domain-containing protein</fullName>
    </recommendedName>
</protein>
<accession>L1JHN3</accession>
<dbReference type="SMART" id="SM00228">
    <property type="entry name" value="PDZ"/>
    <property type="match status" value="1"/>
</dbReference>
<name>L1JHN3_GUITC</name>